<evidence type="ECO:0000256" key="4">
    <source>
        <dbReference type="ARBA" id="ARBA00022989"/>
    </source>
</evidence>
<keyword evidence="5" id="KW-0406">Ion transport</keyword>
<keyword evidence="4 8" id="KW-1133">Transmembrane helix</keyword>
<evidence type="ECO:0000313" key="11">
    <source>
        <dbReference type="Proteomes" id="UP000307380"/>
    </source>
</evidence>
<evidence type="ECO:0000256" key="1">
    <source>
        <dbReference type="ARBA" id="ARBA00004141"/>
    </source>
</evidence>
<dbReference type="RefSeq" id="WP_136423309.1">
    <property type="nucleotide sequence ID" value="NZ_OZ241748.1"/>
</dbReference>
<keyword evidence="7 10" id="KW-0407">Ion channel</keyword>
<dbReference type="GO" id="GO:0001508">
    <property type="term" value="P:action potential"/>
    <property type="evidence" value="ECO:0007669"/>
    <property type="project" value="TreeGrafter"/>
</dbReference>
<dbReference type="GO" id="GO:0008076">
    <property type="term" value="C:voltage-gated potassium channel complex"/>
    <property type="evidence" value="ECO:0007669"/>
    <property type="project" value="InterPro"/>
</dbReference>
<dbReference type="Gene3D" id="1.20.120.350">
    <property type="entry name" value="Voltage-gated potassium channels. Chain C"/>
    <property type="match status" value="1"/>
</dbReference>
<keyword evidence="6 8" id="KW-0472">Membrane</keyword>
<keyword evidence="2" id="KW-0813">Transport</keyword>
<evidence type="ECO:0000256" key="2">
    <source>
        <dbReference type="ARBA" id="ARBA00022448"/>
    </source>
</evidence>
<feature type="transmembrane region" description="Helical" evidence="8">
    <location>
        <begin position="184"/>
        <end position="208"/>
    </location>
</feature>
<protein>
    <submittedName>
        <fullName evidence="10">Potassium channel family protein</fullName>
    </submittedName>
</protein>
<dbReference type="InterPro" id="IPR028325">
    <property type="entry name" value="VG_K_chnl"/>
</dbReference>
<feature type="transmembrane region" description="Helical" evidence="8">
    <location>
        <begin position="20"/>
        <end position="39"/>
    </location>
</feature>
<feature type="transmembrane region" description="Helical" evidence="8">
    <location>
        <begin position="122"/>
        <end position="140"/>
    </location>
</feature>
<feature type="domain" description="Potassium channel" evidence="9">
    <location>
        <begin position="136"/>
        <end position="208"/>
    </location>
</feature>
<organism evidence="10 11">
    <name type="scientific">Orlajensenia flava</name>
    <dbReference type="NCBI Taxonomy" id="2565934"/>
    <lineage>
        <taxon>Bacteria</taxon>
        <taxon>Bacillati</taxon>
        <taxon>Actinomycetota</taxon>
        <taxon>Actinomycetes</taxon>
        <taxon>Micrococcales</taxon>
        <taxon>Microbacteriaceae</taxon>
        <taxon>Orlajensenia</taxon>
    </lineage>
</organism>
<evidence type="ECO:0000256" key="5">
    <source>
        <dbReference type="ARBA" id="ARBA00023065"/>
    </source>
</evidence>
<keyword evidence="3 8" id="KW-0812">Transmembrane</keyword>
<evidence type="ECO:0000256" key="8">
    <source>
        <dbReference type="SAM" id="Phobius"/>
    </source>
</evidence>
<accession>A0A4S4FZ56</accession>
<dbReference type="EMBL" id="SSSN01000003">
    <property type="protein sequence ID" value="THG35661.1"/>
    <property type="molecule type" value="Genomic_DNA"/>
</dbReference>
<evidence type="ECO:0000256" key="6">
    <source>
        <dbReference type="ARBA" id="ARBA00023136"/>
    </source>
</evidence>
<feature type="transmembrane region" description="Helical" evidence="8">
    <location>
        <begin position="152"/>
        <end position="172"/>
    </location>
</feature>
<dbReference type="AlphaFoldDB" id="A0A4S4FZ56"/>
<dbReference type="GO" id="GO:0005249">
    <property type="term" value="F:voltage-gated potassium channel activity"/>
    <property type="evidence" value="ECO:0007669"/>
    <property type="project" value="InterPro"/>
</dbReference>
<sequence length="221" mass="24588">MSTKETIGPRRAAWEKATAWPMLIIALVFLIAYSIHVLAPDEADPWRPLLVGVLVLCWAAFAIDYVVRLALSPHGRWAFIRHNLADLAAVFLPVFRVFRLMHGMRDIPYFRRRSGDAVRTRLVAYAATFAILYVYMIALAELSVERDAPGATITSFGDAVWWACVTMATVGYGDTYPVTVVGRFFAVLLMIGGIAIVGVASATVISYVNENVRSRHHDEED</sequence>
<dbReference type="Gene3D" id="1.20.5.110">
    <property type="match status" value="1"/>
</dbReference>
<dbReference type="PANTHER" id="PTHR11537:SF254">
    <property type="entry name" value="POTASSIUM VOLTAGE-GATED CHANNEL PROTEIN SHAB"/>
    <property type="match status" value="1"/>
</dbReference>
<gene>
    <name evidence="10" type="ORF">E6C70_06415</name>
</gene>
<feature type="transmembrane region" description="Helical" evidence="8">
    <location>
        <begin position="51"/>
        <end position="71"/>
    </location>
</feature>
<keyword evidence="11" id="KW-1185">Reference proteome</keyword>
<dbReference type="Pfam" id="PF07885">
    <property type="entry name" value="Ion_trans_2"/>
    <property type="match status" value="1"/>
</dbReference>
<dbReference type="OrthoDB" id="9799090at2"/>
<evidence type="ECO:0000256" key="3">
    <source>
        <dbReference type="ARBA" id="ARBA00022692"/>
    </source>
</evidence>
<dbReference type="InterPro" id="IPR013099">
    <property type="entry name" value="K_chnl_dom"/>
</dbReference>
<comment type="caution">
    <text evidence="10">The sequence shown here is derived from an EMBL/GenBank/DDBJ whole genome shotgun (WGS) entry which is preliminary data.</text>
</comment>
<proteinExistence type="predicted"/>
<dbReference type="SUPFAM" id="SSF81324">
    <property type="entry name" value="Voltage-gated potassium channels"/>
    <property type="match status" value="1"/>
</dbReference>
<dbReference type="PRINTS" id="PR00169">
    <property type="entry name" value="KCHANNEL"/>
</dbReference>
<comment type="subcellular location">
    <subcellularLocation>
        <location evidence="1">Membrane</location>
        <topology evidence="1">Multi-pass membrane protein</topology>
    </subcellularLocation>
</comment>
<evidence type="ECO:0000259" key="9">
    <source>
        <dbReference type="Pfam" id="PF07885"/>
    </source>
</evidence>
<name>A0A4S4FZ56_9MICO</name>
<dbReference type="InterPro" id="IPR027359">
    <property type="entry name" value="Volt_channel_dom_sf"/>
</dbReference>
<dbReference type="Gene3D" id="1.10.287.70">
    <property type="match status" value="1"/>
</dbReference>
<dbReference type="Proteomes" id="UP000307380">
    <property type="component" value="Unassembled WGS sequence"/>
</dbReference>
<reference evidence="10 11" key="1">
    <citation type="submission" date="2019-04" db="EMBL/GenBank/DDBJ databases">
        <authorList>
            <person name="Jiang L."/>
        </authorList>
    </citation>
    <scope>NUCLEOTIDE SEQUENCE [LARGE SCALE GENOMIC DNA]</scope>
    <source>
        <strain evidence="10 11">YIM 131861</strain>
    </source>
</reference>
<evidence type="ECO:0000256" key="7">
    <source>
        <dbReference type="ARBA" id="ARBA00023303"/>
    </source>
</evidence>
<dbReference type="PANTHER" id="PTHR11537">
    <property type="entry name" value="VOLTAGE-GATED POTASSIUM CHANNEL"/>
    <property type="match status" value="1"/>
</dbReference>
<evidence type="ECO:0000313" key="10">
    <source>
        <dbReference type="EMBL" id="THG35661.1"/>
    </source>
</evidence>